<dbReference type="OrthoDB" id="1118837at2"/>
<dbReference type="SUPFAM" id="SSF52172">
    <property type="entry name" value="CheY-like"/>
    <property type="match status" value="1"/>
</dbReference>
<protein>
    <submittedName>
        <fullName evidence="3">Response regulator receiver domain-containing protein</fullName>
    </submittedName>
</protein>
<dbReference type="InterPro" id="IPR001789">
    <property type="entry name" value="Sig_transdc_resp-reg_receiver"/>
</dbReference>
<proteinExistence type="predicted"/>
<dbReference type="SMART" id="SM00448">
    <property type="entry name" value="REC"/>
    <property type="match status" value="1"/>
</dbReference>
<dbReference type="CDD" id="cd00156">
    <property type="entry name" value="REC"/>
    <property type="match status" value="1"/>
</dbReference>
<dbReference type="GO" id="GO:0000156">
    <property type="term" value="F:phosphorelay response regulator activity"/>
    <property type="evidence" value="ECO:0007669"/>
    <property type="project" value="TreeGrafter"/>
</dbReference>
<dbReference type="PANTHER" id="PTHR45526:SF1">
    <property type="entry name" value="TRANSCRIPTIONAL REGULATORY PROTEIN DCUR-RELATED"/>
    <property type="match status" value="1"/>
</dbReference>
<dbReference type="InterPro" id="IPR011006">
    <property type="entry name" value="CheY-like_superfamily"/>
</dbReference>
<evidence type="ECO:0000313" key="3">
    <source>
        <dbReference type="EMBL" id="PPK87835.1"/>
    </source>
</evidence>
<reference evidence="3 4" key="1">
    <citation type="submission" date="2018-02" db="EMBL/GenBank/DDBJ databases">
        <title>Genomic Encyclopedia of Archaeal and Bacterial Type Strains, Phase II (KMG-II): from individual species to whole genera.</title>
        <authorList>
            <person name="Goeker M."/>
        </authorList>
    </citation>
    <scope>NUCLEOTIDE SEQUENCE [LARGE SCALE GENOMIC DNA]</scope>
    <source>
        <strain evidence="3 4">DSM 29526</strain>
    </source>
</reference>
<dbReference type="Gene3D" id="3.40.50.2300">
    <property type="match status" value="1"/>
</dbReference>
<keyword evidence="4" id="KW-1185">Reference proteome</keyword>
<accession>A0A2S6I8L7</accession>
<dbReference type="EMBL" id="PTJC01000005">
    <property type="protein sequence ID" value="PPK87835.1"/>
    <property type="molecule type" value="Genomic_DNA"/>
</dbReference>
<dbReference type="PROSITE" id="PS50110">
    <property type="entry name" value="RESPONSE_REGULATORY"/>
    <property type="match status" value="1"/>
</dbReference>
<dbReference type="PANTHER" id="PTHR45526">
    <property type="entry name" value="TRANSCRIPTIONAL REGULATORY PROTEIN DPIA"/>
    <property type="match status" value="1"/>
</dbReference>
<name>A0A2S6I8L7_9BACT</name>
<feature type="modified residue" description="4-aspartylphosphate" evidence="1">
    <location>
        <position position="57"/>
    </location>
</feature>
<feature type="domain" description="Response regulatory" evidence="2">
    <location>
        <begin position="8"/>
        <end position="122"/>
    </location>
</feature>
<dbReference type="Proteomes" id="UP000237662">
    <property type="component" value="Unassembled WGS sequence"/>
</dbReference>
<evidence type="ECO:0000313" key="4">
    <source>
        <dbReference type="Proteomes" id="UP000237662"/>
    </source>
</evidence>
<sequence length="144" mass="16436">MNSLLHLTVFIVDDDLFTCSLYQKHLHNLGFTNTHLFHSGVDCLNHLHLDPAIVLLDHDMSQVTGFEVLKKIKRYDPNASVIMVSGQEDMATALDALKYGAFDYIIKGETEVQRIEHTLYRLARLREMLSRRSRSLLGKLIPNG</sequence>
<dbReference type="Pfam" id="PF00072">
    <property type="entry name" value="Response_reg"/>
    <property type="match status" value="1"/>
</dbReference>
<evidence type="ECO:0000256" key="1">
    <source>
        <dbReference type="PROSITE-ProRule" id="PRU00169"/>
    </source>
</evidence>
<dbReference type="AlphaFoldDB" id="A0A2S6I8L7"/>
<dbReference type="InterPro" id="IPR051271">
    <property type="entry name" value="2C-system_Tx_regulators"/>
</dbReference>
<evidence type="ECO:0000259" key="2">
    <source>
        <dbReference type="PROSITE" id="PS50110"/>
    </source>
</evidence>
<gene>
    <name evidence="3" type="ORF">CLV84_0788</name>
</gene>
<keyword evidence="1" id="KW-0597">Phosphoprotein</keyword>
<dbReference type="RefSeq" id="WP_104418416.1">
    <property type="nucleotide sequence ID" value="NZ_PTJC01000005.1"/>
</dbReference>
<organism evidence="3 4">
    <name type="scientific">Neolewinella xylanilytica</name>
    <dbReference type="NCBI Taxonomy" id="1514080"/>
    <lineage>
        <taxon>Bacteria</taxon>
        <taxon>Pseudomonadati</taxon>
        <taxon>Bacteroidota</taxon>
        <taxon>Saprospiria</taxon>
        <taxon>Saprospirales</taxon>
        <taxon>Lewinellaceae</taxon>
        <taxon>Neolewinella</taxon>
    </lineage>
</organism>
<comment type="caution">
    <text evidence="3">The sequence shown here is derived from an EMBL/GenBank/DDBJ whole genome shotgun (WGS) entry which is preliminary data.</text>
</comment>